<name>A0A969W9T5_9GAMM</name>
<evidence type="ECO:0000256" key="1">
    <source>
        <dbReference type="SAM" id="MobiDB-lite"/>
    </source>
</evidence>
<keyword evidence="3" id="KW-1185">Reference proteome</keyword>
<reference evidence="2" key="1">
    <citation type="submission" date="2020-03" db="EMBL/GenBank/DDBJ databases">
        <title>Solimonas marina sp. nov., isolated from deep seawater of the Pacific Ocean.</title>
        <authorList>
            <person name="Liu X."/>
            <person name="Lai Q."/>
            <person name="Sun F."/>
            <person name="Gai Y."/>
            <person name="Li G."/>
            <person name="Shao Z."/>
        </authorList>
    </citation>
    <scope>NUCLEOTIDE SEQUENCE</scope>
    <source>
        <strain evidence="2">C16B3</strain>
    </source>
</reference>
<proteinExistence type="predicted"/>
<evidence type="ECO:0000313" key="2">
    <source>
        <dbReference type="EMBL" id="NKF21556.1"/>
    </source>
</evidence>
<feature type="region of interest" description="Disordered" evidence="1">
    <location>
        <begin position="1"/>
        <end position="27"/>
    </location>
</feature>
<organism evidence="2 3">
    <name type="scientific">Solimonas marina</name>
    <dbReference type="NCBI Taxonomy" id="2714601"/>
    <lineage>
        <taxon>Bacteria</taxon>
        <taxon>Pseudomonadati</taxon>
        <taxon>Pseudomonadota</taxon>
        <taxon>Gammaproteobacteria</taxon>
        <taxon>Nevskiales</taxon>
        <taxon>Nevskiaceae</taxon>
        <taxon>Solimonas</taxon>
    </lineage>
</organism>
<gene>
    <name evidence="2" type="ORF">G7Y82_04445</name>
</gene>
<protein>
    <submittedName>
        <fullName evidence="2">Uncharacterized protein</fullName>
    </submittedName>
</protein>
<comment type="caution">
    <text evidence="2">The sequence shown here is derived from an EMBL/GenBank/DDBJ whole genome shotgun (WGS) entry which is preliminary data.</text>
</comment>
<dbReference type="AlphaFoldDB" id="A0A969W9T5"/>
<feature type="compositionally biased region" description="Basic and acidic residues" evidence="1">
    <location>
        <begin position="14"/>
        <end position="27"/>
    </location>
</feature>
<dbReference type="EMBL" id="JAAVXB010000002">
    <property type="protein sequence ID" value="NKF21556.1"/>
    <property type="molecule type" value="Genomic_DNA"/>
</dbReference>
<evidence type="ECO:0000313" key="3">
    <source>
        <dbReference type="Proteomes" id="UP000653472"/>
    </source>
</evidence>
<sequence length="201" mass="21823">MGTAEPLSTAAAAARRDTGIQRAGEHADRVSPDWIAEAARFIATYAETHVDFLAEDVVAASAGIIAPPPDGRAWGAALRRAAANGVIEKLGYRPAKTSNLSPKVAWGSRVLDLHAAFGETEWKKLGRQYIRAFRSNVAREAFETNALTIWASTRGCPAPQMFRWWSEALEAEGLHLEHQRGPNCGKWVTKPCCAECAESHA</sequence>
<dbReference type="Proteomes" id="UP000653472">
    <property type="component" value="Unassembled WGS sequence"/>
</dbReference>
<accession>A0A969W9T5</accession>
<dbReference type="RefSeq" id="WP_168146813.1">
    <property type="nucleotide sequence ID" value="NZ_JAAVXB010000002.1"/>
</dbReference>